<evidence type="ECO:0000313" key="8">
    <source>
        <dbReference type="Proteomes" id="UP000245845"/>
    </source>
</evidence>
<dbReference type="InterPro" id="IPR013249">
    <property type="entry name" value="RNA_pol_sigma70_r4_t2"/>
</dbReference>
<dbReference type="InterPro" id="IPR039425">
    <property type="entry name" value="RNA_pol_sigma-70-like"/>
</dbReference>
<dbReference type="EMBL" id="QGDL01000003">
    <property type="protein sequence ID" value="PWJ30937.1"/>
    <property type="molecule type" value="Genomic_DNA"/>
</dbReference>
<evidence type="ECO:0000259" key="5">
    <source>
        <dbReference type="Pfam" id="PF04542"/>
    </source>
</evidence>
<keyword evidence="8" id="KW-1185">Reference proteome</keyword>
<evidence type="ECO:0000256" key="3">
    <source>
        <dbReference type="ARBA" id="ARBA00023082"/>
    </source>
</evidence>
<dbReference type="Proteomes" id="UP000245845">
    <property type="component" value="Unassembled WGS sequence"/>
</dbReference>
<dbReference type="InterPro" id="IPR013324">
    <property type="entry name" value="RNA_pol_sigma_r3/r4-like"/>
</dbReference>
<dbReference type="Pfam" id="PF08281">
    <property type="entry name" value="Sigma70_r4_2"/>
    <property type="match status" value="1"/>
</dbReference>
<dbReference type="Gene3D" id="1.10.10.10">
    <property type="entry name" value="Winged helix-like DNA-binding domain superfamily/Winged helix DNA-binding domain"/>
    <property type="match status" value="1"/>
</dbReference>
<accession>A0A2Y9C9U6</accession>
<dbReference type="Pfam" id="PF04542">
    <property type="entry name" value="Sigma70_r2"/>
    <property type="match status" value="1"/>
</dbReference>
<feature type="domain" description="RNA polymerase sigma factor 70 region 4 type 2" evidence="6">
    <location>
        <begin position="108"/>
        <end position="157"/>
    </location>
</feature>
<keyword evidence="2" id="KW-0805">Transcription regulation</keyword>
<evidence type="ECO:0000256" key="1">
    <source>
        <dbReference type="ARBA" id="ARBA00010641"/>
    </source>
</evidence>
<dbReference type="SUPFAM" id="SSF88659">
    <property type="entry name" value="Sigma3 and sigma4 domains of RNA polymerase sigma factors"/>
    <property type="match status" value="1"/>
</dbReference>
<sequence length="171" mass="20534">MKYLVKKAQKRDDQAFVELMELHKQDMYKVARSYLRSPEDIADAIQDTIITCYEKIDGLKEPKYFKTWLIRILINKCKDIIRAGKHESLLEAFPEQEEVCMAFQNCEFEELMNQLEEKYRIILLLYYAEGFKIREIAQILELEENTVKTRLVRGRKQFEKVYRLEPAVSRR</sequence>
<protein>
    <submittedName>
        <fullName evidence="7">RNA polymerase sigma-70 factor (ECF subfamily)</fullName>
    </submittedName>
</protein>
<dbReference type="CDD" id="cd06171">
    <property type="entry name" value="Sigma70_r4"/>
    <property type="match status" value="1"/>
</dbReference>
<evidence type="ECO:0000256" key="2">
    <source>
        <dbReference type="ARBA" id="ARBA00023015"/>
    </source>
</evidence>
<gene>
    <name evidence="7" type="ORF">A8806_103346</name>
</gene>
<dbReference type="RefSeq" id="WP_109730550.1">
    <property type="nucleotide sequence ID" value="NZ_BAAACK010000004.1"/>
</dbReference>
<feature type="domain" description="RNA polymerase sigma-70 region 2" evidence="5">
    <location>
        <begin position="19"/>
        <end position="84"/>
    </location>
</feature>
<dbReference type="GO" id="GO:0006352">
    <property type="term" value="P:DNA-templated transcription initiation"/>
    <property type="evidence" value="ECO:0007669"/>
    <property type="project" value="InterPro"/>
</dbReference>
<dbReference type="InterPro" id="IPR013325">
    <property type="entry name" value="RNA_pol_sigma_r2"/>
</dbReference>
<name>A0A2Y9C9U6_9FIRM</name>
<dbReference type="NCBIfam" id="TIGR02937">
    <property type="entry name" value="sigma70-ECF"/>
    <property type="match status" value="1"/>
</dbReference>
<proteinExistence type="inferred from homology"/>
<dbReference type="InterPro" id="IPR014284">
    <property type="entry name" value="RNA_pol_sigma-70_dom"/>
</dbReference>
<comment type="similarity">
    <text evidence="1">Belongs to the sigma-70 factor family. ECF subfamily.</text>
</comment>
<evidence type="ECO:0000256" key="4">
    <source>
        <dbReference type="ARBA" id="ARBA00023163"/>
    </source>
</evidence>
<reference evidence="7 8" key="1">
    <citation type="submission" date="2018-05" db="EMBL/GenBank/DDBJ databases">
        <title>The Hungate 1000. A catalogue of reference genomes from the rumen microbiome.</title>
        <authorList>
            <person name="Kelly W."/>
        </authorList>
    </citation>
    <scope>NUCLEOTIDE SEQUENCE [LARGE SCALE GENOMIC DNA]</scope>
    <source>
        <strain evidence="7 8">NLAE-zl-C242</strain>
    </source>
</reference>
<keyword evidence="3" id="KW-0731">Sigma factor</keyword>
<dbReference type="GO" id="GO:0016987">
    <property type="term" value="F:sigma factor activity"/>
    <property type="evidence" value="ECO:0007669"/>
    <property type="project" value="UniProtKB-KW"/>
</dbReference>
<organism evidence="7 8">
    <name type="scientific">Faecalicatena orotica</name>
    <dbReference type="NCBI Taxonomy" id="1544"/>
    <lineage>
        <taxon>Bacteria</taxon>
        <taxon>Bacillati</taxon>
        <taxon>Bacillota</taxon>
        <taxon>Clostridia</taxon>
        <taxon>Lachnospirales</taxon>
        <taxon>Lachnospiraceae</taxon>
        <taxon>Faecalicatena</taxon>
    </lineage>
</organism>
<dbReference type="Gene3D" id="1.10.1740.10">
    <property type="match status" value="1"/>
</dbReference>
<evidence type="ECO:0000313" key="7">
    <source>
        <dbReference type="EMBL" id="PWJ30937.1"/>
    </source>
</evidence>
<dbReference type="GO" id="GO:0003677">
    <property type="term" value="F:DNA binding"/>
    <property type="evidence" value="ECO:0007669"/>
    <property type="project" value="InterPro"/>
</dbReference>
<dbReference type="InterPro" id="IPR007627">
    <property type="entry name" value="RNA_pol_sigma70_r2"/>
</dbReference>
<dbReference type="InterPro" id="IPR036388">
    <property type="entry name" value="WH-like_DNA-bd_sf"/>
</dbReference>
<dbReference type="OrthoDB" id="9782703at2"/>
<dbReference type="SUPFAM" id="SSF88946">
    <property type="entry name" value="Sigma2 domain of RNA polymerase sigma factors"/>
    <property type="match status" value="1"/>
</dbReference>
<dbReference type="PANTHER" id="PTHR43133">
    <property type="entry name" value="RNA POLYMERASE ECF-TYPE SIGMA FACTO"/>
    <property type="match status" value="1"/>
</dbReference>
<dbReference type="AlphaFoldDB" id="A0A2Y9C9U6"/>
<dbReference type="PANTHER" id="PTHR43133:SF51">
    <property type="entry name" value="RNA POLYMERASE SIGMA FACTOR"/>
    <property type="match status" value="1"/>
</dbReference>
<keyword evidence="4" id="KW-0804">Transcription</keyword>
<comment type="caution">
    <text evidence="7">The sequence shown here is derived from an EMBL/GenBank/DDBJ whole genome shotgun (WGS) entry which is preliminary data.</text>
</comment>
<evidence type="ECO:0000259" key="6">
    <source>
        <dbReference type="Pfam" id="PF08281"/>
    </source>
</evidence>